<protein>
    <recommendedName>
        <fullName evidence="1">Thioredoxin domain-containing protein</fullName>
    </recommendedName>
</protein>
<dbReference type="InterPro" id="IPR036249">
    <property type="entry name" value="Thioredoxin-like_sf"/>
</dbReference>
<dbReference type="AlphaFoldDB" id="A0A502CK05"/>
<keyword evidence="3" id="KW-1185">Reference proteome</keyword>
<feature type="domain" description="Thioredoxin" evidence="1">
    <location>
        <begin position="31"/>
        <end position="217"/>
    </location>
</feature>
<evidence type="ECO:0000313" key="2">
    <source>
        <dbReference type="EMBL" id="TPG13995.1"/>
    </source>
</evidence>
<name>A0A502CK05_9MICO</name>
<dbReference type="PROSITE" id="PS51352">
    <property type="entry name" value="THIOREDOXIN_2"/>
    <property type="match status" value="1"/>
</dbReference>
<dbReference type="GO" id="GO:0016491">
    <property type="term" value="F:oxidoreductase activity"/>
    <property type="evidence" value="ECO:0007669"/>
    <property type="project" value="InterPro"/>
</dbReference>
<evidence type="ECO:0000313" key="3">
    <source>
        <dbReference type="Proteomes" id="UP000317722"/>
    </source>
</evidence>
<dbReference type="InterPro" id="IPR013766">
    <property type="entry name" value="Thioredoxin_domain"/>
</dbReference>
<accession>A0A502CK05</accession>
<comment type="caution">
    <text evidence="2">The sequence shown here is derived from an EMBL/GenBank/DDBJ whole genome shotgun (WGS) entry which is preliminary data.</text>
</comment>
<dbReference type="Pfam" id="PF00578">
    <property type="entry name" value="AhpC-TSA"/>
    <property type="match status" value="1"/>
</dbReference>
<dbReference type="GO" id="GO:0016209">
    <property type="term" value="F:antioxidant activity"/>
    <property type="evidence" value="ECO:0007669"/>
    <property type="project" value="InterPro"/>
</dbReference>
<dbReference type="RefSeq" id="WP_140743072.1">
    <property type="nucleotide sequence ID" value="NZ_RCZM01000006.1"/>
</dbReference>
<proteinExistence type="predicted"/>
<organism evidence="2 3">
    <name type="scientific">Pedococcus bigeumensis</name>
    <dbReference type="NCBI Taxonomy" id="433644"/>
    <lineage>
        <taxon>Bacteria</taxon>
        <taxon>Bacillati</taxon>
        <taxon>Actinomycetota</taxon>
        <taxon>Actinomycetes</taxon>
        <taxon>Micrococcales</taxon>
        <taxon>Intrasporangiaceae</taxon>
        <taxon>Pedococcus</taxon>
    </lineage>
</organism>
<gene>
    <name evidence="2" type="ORF">EAH86_17445</name>
</gene>
<dbReference type="SUPFAM" id="SSF52833">
    <property type="entry name" value="Thioredoxin-like"/>
    <property type="match status" value="1"/>
</dbReference>
<evidence type="ECO:0000259" key="1">
    <source>
        <dbReference type="PROSITE" id="PS51352"/>
    </source>
</evidence>
<dbReference type="Proteomes" id="UP000317722">
    <property type="component" value="Unassembled WGS sequence"/>
</dbReference>
<reference evidence="2 3" key="1">
    <citation type="journal article" date="2019" name="Environ. Microbiol.">
        <title>Species interactions and distinct microbial communities in high Arctic permafrost affected cryosols are associated with the CH4 and CO2 gas fluxes.</title>
        <authorList>
            <person name="Altshuler I."/>
            <person name="Hamel J."/>
            <person name="Turney S."/>
            <person name="Magnuson E."/>
            <person name="Levesque R."/>
            <person name="Greer C."/>
            <person name="Whyte L.G."/>
        </authorList>
    </citation>
    <scope>NUCLEOTIDE SEQUENCE [LARGE SCALE GENOMIC DNA]</scope>
    <source>
        <strain evidence="2 3">S9.3A</strain>
    </source>
</reference>
<dbReference type="OrthoDB" id="9809746at2"/>
<dbReference type="Gene3D" id="3.40.30.10">
    <property type="entry name" value="Glutaredoxin"/>
    <property type="match status" value="1"/>
</dbReference>
<dbReference type="EMBL" id="RCZM01000006">
    <property type="protein sequence ID" value="TPG13995.1"/>
    <property type="molecule type" value="Genomic_DNA"/>
</dbReference>
<sequence>MTELTSASVAAETAWLDRWSAGPTETDLAPLRDGSAAPDLTLPDHTGRGRQLSEFWTGAPALLMFWRHFGCSCGATRAARLESEWSDYRDAGLAPVIISLGDPVRASAYRVTHALSAPVLCDPEARAYRAFGVGHWAVERVLYDAPAPFLSHSREVGKAFQESRRRRGNPPVDDPWRSVAEFVIAPTGRVRLAYGYQYCEDFPDPRVITTAARLSVR</sequence>
<dbReference type="InterPro" id="IPR000866">
    <property type="entry name" value="AhpC/TSA"/>
</dbReference>